<dbReference type="EMBL" id="KQ947404">
    <property type="protein sequence ID" value="KUJ24071.1"/>
    <property type="molecule type" value="Genomic_DNA"/>
</dbReference>
<sequence length="211" mass="23523">MCRRTDLNLVTIRRVRLYVCTYIRTSNCSAPDLYRRSQNLLVLETTNQVNPQDAVSARPATSFCSCSCCAVLCHSCLLLDTSLMHARLIRVLGRWETFLQWLHFFFDGLLVLSVAFPGNSSFQSSSSKTSGELQLVNSPFDSPQRARTLRSVTPTAEVAARALRMRTPTRQVAPNQAHPMWAQSQNFISLLLLLLLESTLRSGAKTDGAPS</sequence>
<dbReference type="InParanoid" id="A0A194XVA6"/>
<dbReference type="GeneID" id="28814813"/>
<accession>A0A194XVA6</accession>
<gene>
    <name evidence="1" type="ORF">LY89DRAFT_11289</name>
</gene>
<proteinExistence type="predicted"/>
<protein>
    <submittedName>
        <fullName evidence="1">Uncharacterized protein</fullName>
    </submittedName>
</protein>
<reference evidence="1 2" key="1">
    <citation type="submission" date="2015-10" db="EMBL/GenBank/DDBJ databases">
        <title>Full genome of DAOMC 229536 Phialocephala scopiformis, a fungal endophyte of spruce producing the potent anti-insectan compound rugulosin.</title>
        <authorList>
            <consortium name="DOE Joint Genome Institute"/>
            <person name="Walker A.K."/>
            <person name="Frasz S.L."/>
            <person name="Seifert K.A."/>
            <person name="Miller J.D."/>
            <person name="Mondo S.J."/>
            <person name="Labutti K."/>
            <person name="Lipzen A."/>
            <person name="Dockter R."/>
            <person name="Kennedy M."/>
            <person name="Grigoriev I.V."/>
            <person name="Spatafora J.W."/>
        </authorList>
    </citation>
    <scope>NUCLEOTIDE SEQUENCE [LARGE SCALE GENOMIC DNA]</scope>
    <source>
        <strain evidence="1 2">CBS 120377</strain>
    </source>
</reference>
<evidence type="ECO:0000313" key="2">
    <source>
        <dbReference type="Proteomes" id="UP000070700"/>
    </source>
</evidence>
<evidence type="ECO:0000313" key="1">
    <source>
        <dbReference type="EMBL" id="KUJ24071.1"/>
    </source>
</evidence>
<keyword evidence="2" id="KW-1185">Reference proteome</keyword>
<dbReference type="AlphaFoldDB" id="A0A194XVA6"/>
<name>A0A194XVA6_MOLSC</name>
<dbReference type="Proteomes" id="UP000070700">
    <property type="component" value="Unassembled WGS sequence"/>
</dbReference>
<dbReference type="KEGG" id="psco:LY89DRAFT_11289"/>
<dbReference type="RefSeq" id="XP_018078426.1">
    <property type="nucleotide sequence ID" value="XM_018205087.1"/>
</dbReference>
<organism evidence="1 2">
    <name type="scientific">Mollisia scopiformis</name>
    <name type="common">Conifer needle endophyte fungus</name>
    <name type="synonym">Phialocephala scopiformis</name>
    <dbReference type="NCBI Taxonomy" id="149040"/>
    <lineage>
        <taxon>Eukaryota</taxon>
        <taxon>Fungi</taxon>
        <taxon>Dikarya</taxon>
        <taxon>Ascomycota</taxon>
        <taxon>Pezizomycotina</taxon>
        <taxon>Leotiomycetes</taxon>
        <taxon>Helotiales</taxon>
        <taxon>Mollisiaceae</taxon>
        <taxon>Mollisia</taxon>
    </lineage>
</organism>